<feature type="compositionally biased region" description="Basic and acidic residues" evidence="3">
    <location>
        <begin position="16"/>
        <end position="38"/>
    </location>
</feature>
<evidence type="ECO:0000313" key="6">
    <source>
        <dbReference type="Proteomes" id="UP000494165"/>
    </source>
</evidence>
<feature type="coiled-coil region" evidence="2">
    <location>
        <begin position="107"/>
        <end position="142"/>
    </location>
</feature>
<reference evidence="5 6" key="1">
    <citation type="submission" date="2020-04" db="EMBL/GenBank/DDBJ databases">
        <authorList>
            <person name="Alioto T."/>
            <person name="Alioto T."/>
            <person name="Gomez Garrido J."/>
        </authorList>
    </citation>
    <scope>NUCLEOTIDE SEQUENCE [LARGE SCALE GENOMIC DNA]</scope>
</reference>
<dbReference type="PANTHER" id="PTHR22115">
    <property type="entry name" value="C3ORF6 PROTEIN-RELATED"/>
    <property type="match status" value="1"/>
</dbReference>
<dbReference type="InterPro" id="IPR029311">
    <property type="entry name" value="CCDC50_N"/>
</dbReference>
<dbReference type="EMBL" id="CADEPI010000312">
    <property type="protein sequence ID" value="CAB3383495.1"/>
    <property type="molecule type" value="Genomic_DNA"/>
</dbReference>
<name>A0A8S1DMT4_9INSE</name>
<evidence type="ECO:0000256" key="3">
    <source>
        <dbReference type="SAM" id="MobiDB-lite"/>
    </source>
</evidence>
<sequence length="367" mass="42811">MDREQVFGTRTQDLPGRVHDLRNMSKNKGETETMPRRGKVSEVCREWLVHEDGALAYQLQNQEIKQHYSGNKTRNATVREDIPHARTEQQREEEEAAYIKAMYEQMLRDQEEQDAEIARQLAEQLEREEQEKRLRAESYDRKIASQLQMQSHQVQEQKRPRSLDQRMSQMSVSSDVPGPSGLQMSRRAAPLPQPADLDDLTDFCLQPNADMSEEEARLFQQEQDEELARLLQEQEMKRRGDSHIDKDRQLAVEAQDHEFAKMLHDKERAKLRRAKERARLRRQQKEEEEAATVAQNIAVAIDPTYKMASRPPLGVSPEPDVITTDLDHEVFVDDEEEEAPPYMPIQGQRRTSSLEKKKKRDQGCKQQ</sequence>
<feature type="compositionally biased region" description="Basic and acidic residues" evidence="3">
    <location>
        <begin position="155"/>
        <end position="164"/>
    </location>
</feature>
<feature type="compositionally biased region" description="Polar residues" evidence="3">
    <location>
        <begin position="145"/>
        <end position="154"/>
    </location>
</feature>
<feature type="region of interest" description="Disordered" evidence="3">
    <location>
        <begin position="1"/>
        <end position="38"/>
    </location>
</feature>
<gene>
    <name evidence="5" type="ORF">CLODIP_2_CD04864</name>
</gene>
<dbReference type="AlphaFoldDB" id="A0A8S1DMT4"/>
<evidence type="ECO:0000256" key="2">
    <source>
        <dbReference type="SAM" id="Coils"/>
    </source>
</evidence>
<keyword evidence="1 2" id="KW-0175">Coiled coil</keyword>
<evidence type="ECO:0000313" key="5">
    <source>
        <dbReference type="EMBL" id="CAB3383495.1"/>
    </source>
</evidence>
<dbReference type="Proteomes" id="UP000494165">
    <property type="component" value="Unassembled WGS sequence"/>
</dbReference>
<feature type="region of interest" description="Disordered" evidence="3">
    <location>
        <begin position="145"/>
        <end position="187"/>
    </location>
</feature>
<comment type="caution">
    <text evidence="5">The sequence shown here is derived from an EMBL/GenBank/DDBJ whole genome shotgun (WGS) entry which is preliminary data.</text>
</comment>
<feature type="region of interest" description="Disordered" evidence="3">
    <location>
        <begin position="329"/>
        <end position="367"/>
    </location>
</feature>
<dbReference type="InterPro" id="IPR039303">
    <property type="entry name" value="CCDC50"/>
</dbReference>
<proteinExistence type="predicted"/>
<dbReference type="PANTHER" id="PTHR22115:SF4">
    <property type="entry name" value="COILED-COIL DOMAIN-CONTAINING PROTEIN"/>
    <property type="match status" value="1"/>
</dbReference>
<organism evidence="5 6">
    <name type="scientific">Cloeon dipterum</name>
    <dbReference type="NCBI Taxonomy" id="197152"/>
    <lineage>
        <taxon>Eukaryota</taxon>
        <taxon>Metazoa</taxon>
        <taxon>Ecdysozoa</taxon>
        <taxon>Arthropoda</taxon>
        <taxon>Hexapoda</taxon>
        <taxon>Insecta</taxon>
        <taxon>Pterygota</taxon>
        <taxon>Palaeoptera</taxon>
        <taxon>Ephemeroptera</taxon>
        <taxon>Pisciforma</taxon>
        <taxon>Baetidae</taxon>
        <taxon>Cloeon</taxon>
    </lineage>
</organism>
<evidence type="ECO:0000256" key="1">
    <source>
        <dbReference type="ARBA" id="ARBA00023054"/>
    </source>
</evidence>
<accession>A0A8S1DMT4</accession>
<protein>
    <recommendedName>
        <fullName evidence="4">Coiled-coil domain-containing protein</fullName>
    </recommendedName>
</protein>
<feature type="compositionally biased region" description="Polar residues" evidence="3">
    <location>
        <begin position="165"/>
        <end position="174"/>
    </location>
</feature>
<dbReference type="Pfam" id="PF15295">
    <property type="entry name" value="CCDC50_N"/>
    <property type="match status" value="1"/>
</dbReference>
<dbReference type="OrthoDB" id="9994767at2759"/>
<evidence type="ECO:0000259" key="4">
    <source>
        <dbReference type="Pfam" id="PF15295"/>
    </source>
</evidence>
<feature type="domain" description="Coiled-coil" evidence="4">
    <location>
        <begin position="32"/>
        <end position="156"/>
    </location>
</feature>
<keyword evidence="6" id="KW-1185">Reference proteome</keyword>